<feature type="transmembrane region" description="Helical" evidence="1">
    <location>
        <begin position="135"/>
        <end position="157"/>
    </location>
</feature>
<feature type="transmembrane region" description="Helical" evidence="1">
    <location>
        <begin position="164"/>
        <end position="185"/>
    </location>
</feature>
<gene>
    <name evidence="2" type="ORF">C8D93_102478</name>
</gene>
<evidence type="ECO:0000313" key="2">
    <source>
        <dbReference type="EMBL" id="PXV70619.1"/>
    </source>
</evidence>
<proteinExistence type="predicted"/>
<feature type="transmembrane region" description="Helical" evidence="1">
    <location>
        <begin position="82"/>
        <end position="101"/>
    </location>
</feature>
<reference evidence="2 3" key="1">
    <citation type="submission" date="2018-04" db="EMBL/GenBank/DDBJ databases">
        <title>Genomic Encyclopedia of Type Strains, Phase IV (KMG-IV): sequencing the most valuable type-strain genomes for metagenomic binning, comparative biology and taxonomic classification.</title>
        <authorList>
            <person name="Goeker M."/>
        </authorList>
    </citation>
    <scope>NUCLEOTIDE SEQUENCE [LARGE SCALE GENOMIC DNA]</scope>
    <source>
        <strain evidence="2 3">DSM 104150</strain>
    </source>
</reference>
<evidence type="ECO:0000256" key="1">
    <source>
        <dbReference type="SAM" id="Phobius"/>
    </source>
</evidence>
<dbReference type="Proteomes" id="UP000248330">
    <property type="component" value="Unassembled WGS sequence"/>
</dbReference>
<dbReference type="OrthoDB" id="9801221at2"/>
<organism evidence="2 3">
    <name type="scientific">Sinimarinibacterium flocculans</name>
    <dbReference type="NCBI Taxonomy" id="985250"/>
    <lineage>
        <taxon>Bacteria</taxon>
        <taxon>Pseudomonadati</taxon>
        <taxon>Pseudomonadota</taxon>
        <taxon>Gammaproteobacteria</taxon>
        <taxon>Nevskiales</taxon>
        <taxon>Nevskiaceae</taxon>
        <taxon>Sinimarinibacterium</taxon>
    </lineage>
</organism>
<dbReference type="RefSeq" id="WP_110264268.1">
    <property type="nucleotide sequence ID" value="NZ_CAKZQT010000013.1"/>
</dbReference>
<protein>
    <submittedName>
        <fullName evidence="2">Uncharacterized protein</fullName>
    </submittedName>
</protein>
<feature type="transmembrane region" description="Helical" evidence="1">
    <location>
        <begin position="231"/>
        <end position="251"/>
    </location>
</feature>
<accession>A0A318EIH1</accession>
<dbReference type="AlphaFoldDB" id="A0A318EIH1"/>
<keyword evidence="3" id="KW-1185">Reference proteome</keyword>
<comment type="caution">
    <text evidence="2">The sequence shown here is derived from an EMBL/GenBank/DDBJ whole genome shotgun (WGS) entry which is preliminary data.</text>
</comment>
<dbReference type="EMBL" id="QICN01000002">
    <property type="protein sequence ID" value="PXV70619.1"/>
    <property type="molecule type" value="Genomic_DNA"/>
</dbReference>
<sequence length="266" mass="30163">MSGVWNDPCPKCAYLRRPEDASAPGECPRCGVYYEKFLQRRARAAMAAEHAAERAQFAQPPWRARLWGALWYTPERVDQTAFVGRCLVLAAIVVWGVWFIAQPVAEGRVMYSFLHNVDLAFHEFGHLLFMPFGEWMMFLGGSLFQCLLPLMLAAYFVFRQHQPFSAAVCLWWCGQNVIDVAPYIADARALALPLVGEWSEEMAQARALRHDWHNLLAAVGALHLDRSLAGLAQMTGALLMLTSWVWGALLLRMQYRQLSGDVFVER</sequence>
<name>A0A318EIH1_9GAMM</name>
<keyword evidence="1" id="KW-0472">Membrane</keyword>
<keyword evidence="1" id="KW-0812">Transmembrane</keyword>
<keyword evidence="1" id="KW-1133">Transmembrane helix</keyword>
<evidence type="ECO:0000313" key="3">
    <source>
        <dbReference type="Proteomes" id="UP000248330"/>
    </source>
</evidence>